<dbReference type="Gene3D" id="1.10.10.10">
    <property type="entry name" value="Winged helix-like DNA-binding domain superfamily/Winged helix DNA-binding domain"/>
    <property type="match status" value="1"/>
</dbReference>
<name>A0A7C3GIT0_9BACT</name>
<evidence type="ECO:0000259" key="1">
    <source>
        <dbReference type="Pfam" id="PF00126"/>
    </source>
</evidence>
<dbReference type="InterPro" id="IPR036390">
    <property type="entry name" value="WH_DNA-bd_sf"/>
</dbReference>
<dbReference type="GO" id="GO:0003700">
    <property type="term" value="F:DNA-binding transcription factor activity"/>
    <property type="evidence" value="ECO:0007669"/>
    <property type="project" value="InterPro"/>
</dbReference>
<reference evidence="2" key="1">
    <citation type="journal article" date="2020" name="mSystems">
        <title>Genome- and Community-Level Interaction Insights into Carbon Utilization and Element Cycling Functions of Hydrothermarchaeota in Hydrothermal Sediment.</title>
        <authorList>
            <person name="Zhou Z."/>
            <person name="Liu Y."/>
            <person name="Xu W."/>
            <person name="Pan J."/>
            <person name="Luo Z.H."/>
            <person name="Li M."/>
        </authorList>
    </citation>
    <scope>NUCLEOTIDE SEQUENCE [LARGE SCALE GENOMIC DNA]</scope>
    <source>
        <strain evidence="2">HyVt-483</strain>
    </source>
</reference>
<evidence type="ECO:0000313" key="2">
    <source>
        <dbReference type="EMBL" id="HFC98799.1"/>
    </source>
</evidence>
<comment type="caution">
    <text evidence="2">The sequence shown here is derived from an EMBL/GenBank/DDBJ whole genome shotgun (WGS) entry which is preliminary data.</text>
</comment>
<gene>
    <name evidence="2" type="ORF">ENJ40_10185</name>
</gene>
<dbReference type="InterPro" id="IPR000847">
    <property type="entry name" value="LysR_HTH_N"/>
</dbReference>
<dbReference type="PANTHER" id="PTHR30432:SF1">
    <property type="entry name" value="DNA-BINDING TRANSCRIPTIONAL DUAL REGULATOR MODE"/>
    <property type="match status" value="1"/>
</dbReference>
<dbReference type="Pfam" id="PF00126">
    <property type="entry name" value="HTH_1"/>
    <property type="match status" value="1"/>
</dbReference>
<dbReference type="InterPro" id="IPR051815">
    <property type="entry name" value="Molybdate_resp_trans_reg"/>
</dbReference>
<sequence length="112" mass="12433">MKGLRVRGKIWIEGPEGTFLGYGRMVLLERIREYGSISAAARSMNMSYKHAWDLVESMNRQAGKPLVETTVGGKGGGGARLTPEGEKWLALFRKLLKHLETFLEKETGLLPG</sequence>
<dbReference type="Proteomes" id="UP000886043">
    <property type="component" value="Unassembled WGS sequence"/>
</dbReference>
<dbReference type="InterPro" id="IPR036388">
    <property type="entry name" value="WH-like_DNA-bd_sf"/>
</dbReference>
<proteinExistence type="predicted"/>
<dbReference type="AlphaFoldDB" id="A0A7C3GIT0"/>
<dbReference type="SUPFAM" id="SSF46785">
    <property type="entry name" value="Winged helix' DNA-binding domain"/>
    <property type="match status" value="1"/>
</dbReference>
<organism evidence="2">
    <name type="scientific">Thermosulfurimonas dismutans</name>
    <dbReference type="NCBI Taxonomy" id="999894"/>
    <lineage>
        <taxon>Bacteria</taxon>
        <taxon>Pseudomonadati</taxon>
        <taxon>Thermodesulfobacteriota</taxon>
        <taxon>Thermodesulfobacteria</taxon>
        <taxon>Thermodesulfobacteriales</taxon>
        <taxon>Thermodesulfobacteriaceae</taxon>
        <taxon>Thermosulfurimonas</taxon>
    </lineage>
</organism>
<accession>A0A7C3GIT0</accession>
<dbReference type="PANTHER" id="PTHR30432">
    <property type="entry name" value="TRANSCRIPTIONAL REGULATOR MODE"/>
    <property type="match status" value="1"/>
</dbReference>
<feature type="domain" description="HTH lysR-type" evidence="1">
    <location>
        <begin position="25"/>
        <end position="86"/>
    </location>
</feature>
<protein>
    <submittedName>
        <fullName evidence="2">LysR family transcriptional regulator</fullName>
    </submittedName>
</protein>
<dbReference type="EMBL" id="DRMH01000140">
    <property type="protein sequence ID" value="HFC98799.1"/>
    <property type="molecule type" value="Genomic_DNA"/>
</dbReference>